<organism evidence="15 16">
    <name type="scientific">Malassezia brasiliensis</name>
    <dbReference type="NCBI Taxonomy" id="1821822"/>
    <lineage>
        <taxon>Eukaryota</taxon>
        <taxon>Fungi</taxon>
        <taxon>Dikarya</taxon>
        <taxon>Basidiomycota</taxon>
        <taxon>Ustilaginomycotina</taxon>
        <taxon>Malasseziomycetes</taxon>
        <taxon>Malasseziales</taxon>
        <taxon>Malasseziaceae</taxon>
        <taxon>Malassezia</taxon>
    </lineage>
</organism>
<comment type="subcellular location">
    <subcellularLocation>
        <location evidence="1 14">Endoplasmic reticulum membrane</location>
        <topology evidence="1 14">Multi-pass membrane protein</topology>
    </subcellularLocation>
</comment>
<evidence type="ECO:0000256" key="11">
    <source>
        <dbReference type="ARBA" id="ARBA00044743"/>
    </source>
</evidence>
<dbReference type="Proteomes" id="UP001216638">
    <property type="component" value="Chromosome 4"/>
</dbReference>
<dbReference type="PANTHER" id="PTHR12646:SF0">
    <property type="entry name" value="DOL-P-MAN:MAN(5)GLCNAC(2)-PP-DOL ALPHA-1,3-MANNOSYLTRANSFERASE"/>
    <property type="match status" value="1"/>
</dbReference>
<evidence type="ECO:0000256" key="7">
    <source>
        <dbReference type="ARBA" id="ARBA00022692"/>
    </source>
</evidence>
<accession>A0AAF0DYW8</accession>
<feature type="transmembrane region" description="Helical" evidence="14">
    <location>
        <begin position="178"/>
        <end position="208"/>
    </location>
</feature>
<evidence type="ECO:0000256" key="6">
    <source>
        <dbReference type="ARBA" id="ARBA00022679"/>
    </source>
</evidence>
<dbReference type="Pfam" id="PF05208">
    <property type="entry name" value="ALG3"/>
    <property type="match status" value="1"/>
</dbReference>
<comment type="function">
    <text evidence="11 14">Dol-P-Man:Man(5)GlcNAc(2)-PP-Dol alpha-1,3-mannosyltransferase that operates in the biosynthetic pathway of dolichol-linked oligosaccharides, the glycan precursors employed in protein asparagine (N)-glycosylation. The assembly of dolichol-linked oligosaccharides begins on the cytosolic side of the endoplasmic reticulum membrane and finishes in its lumen. The sequential addition of sugars to dolichol pyrophosphate produces dolichol-linked oligosaccharides containing fourteen sugars, including two GlcNAcs, nine mannoses and three glucoses. Once assembled, the oligosaccharide is transferred from the lipid to nascent proteins by oligosaccharyltransferases. In the lumen of the endoplasmic reticulum, adds the first dolichyl beta-D-mannosyl phosphate derived mannose in an alpha-1,3 linkage to Man(5)GlcNAc(2)-PP-dolichol to produce Man(6)GlcNAc(2)-PP-dolichol.</text>
</comment>
<keyword evidence="5 14" id="KW-0328">Glycosyltransferase</keyword>
<evidence type="ECO:0000256" key="3">
    <source>
        <dbReference type="ARBA" id="ARBA00011964"/>
    </source>
</evidence>
<evidence type="ECO:0000256" key="13">
    <source>
        <dbReference type="ARBA" id="ARBA00093457"/>
    </source>
</evidence>
<evidence type="ECO:0000256" key="9">
    <source>
        <dbReference type="ARBA" id="ARBA00022989"/>
    </source>
</evidence>
<keyword evidence="8 14" id="KW-0256">Endoplasmic reticulum</keyword>
<feature type="transmembrane region" description="Helical" evidence="14">
    <location>
        <begin position="274"/>
        <end position="294"/>
    </location>
</feature>
<evidence type="ECO:0000313" key="15">
    <source>
        <dbReference type="EMBL" id="WFC96504.1"/>
    </source>
</evidence>
<evidence type="ECO:0000256" key="14">
    <source>
        <dbReference type="RuleBase" id="RU364047"/>
    </source>
</evidence>
<protein>
    <recommendedName>
        <fullName evidence="4 14">Dol-P-Man:Man(5)GlcNAc(2)-PP-Dol alpha-1,3-mannosyltransferase</fullName>
        <ecNumber evidence="3 14">2.4.1.258</ecNumber>
    </recommendedName>
    <alternativeName>
        <fullName evidence="14">Dol-P-Man-dependent alpha(1-3)-mannosyltransferase</fullName>
    </alternativeName>
</protein>
<evidence type="ECO:0000256" key="2">
    <source>
        <dbReference type="ARBA" id="ARBA00004922"/>
    </source>
</evidence>
<evidence type="ECO:0000256" key="12">
    <source>
        <dbReference type="ARBA" id="ARBA00049506"/>
    </source>
</evidence>
<comment type="similarity">
    <text evidence="13">Belongs to the glycosyltransferase ALG3 family.</text>
</comment>
<feature type="transmembrane region" description="Helical" evidence="14">
    <location>
        <begin position="150"/>
        <end position="171"/>
    </location>
</feature>
<comment type="catalytic activity">
    <reaction evidence="12 14">
        <text>an alpha-D-Man-(1-&gt;2)-alpha-D-Man-(1-&gt;2)-alpha-D-Man-(1-&gt;3)-[alpha-D-Man-(1-&gt;6)]-beta-D-Man-(1-&gt;4)-beta-D-GlcNAc-(1-&gt;4)-alpha-D-GlcNAc-diphospho-di-trans,poly-cis-dolichol + a di-trans,poly-cis-dolichyl beta-D-mannosyl phosphate = an alpha-D-Man-(1-&gt;2)-alpha-D-Man-(1-&gt;2)-alpha-D-Man-(1-&gt;3)-[alpha-D-Man-(1-&gt;3)-alpha-D-Man-(1-&gt;6)]-beta-D-Man-(1-&gt;4)-beta-D-GlcNAc-(1-&gt;4)-alpha-D-GlcNAc-diphospho-di-trans,poly-cis-dolichol + a di-trans,poly-cis-dolichyl phosphate + H(+)</text>
        <dbReference type="Rhea" id="RHEA:29527"/>
        <dbReference type="Rhea" id="RHEA-COMP:19498"/>
        <dbReference type="Rhea" id="RHEA-COMP:19501"/>
        <dbReference type="Rhea" id="RHEA-COMP:19516"/>
        <dbReference type="Rhea" id="RHEA-COMP:19517"/>
        <dbReference type="ChEBI" id="CHEBI:15378"/>
        <dbReference type="ChEBI" id="CHEBI:57683"/>
        <dbReference type="ChEBI" id="CHEBI:58211"/>
        <dbReference type="ChEBI" id="CHEBI:132515"/>
        <dbReference type="ChEBI" id="CHEBI:132516"/>
        <dbReference type="EC" id="2.4.1.258"/>
    </reaction>
    <physiologicalReaction direction="left-to-right" evidence="12 14">
        <dbReference type="Rhea" id="RHEA:29528"/>
    </physiologicalReaction>
</comment>
<dbReference type="GO" id="GO:0052925">
    <property type="term" value="F:dol-P-Man:Man(5)GlcNAc(2)-PP-Dol alpha-1,3-mannosyltransferase activity"/>
    <property type="evidence" value="ECO:0007669"/>
    <property type="project" value="UniProtKB-EC"/>
</dbReference>
<reference evidence="15" key="1">
    <citation type="submission" date="2023-03" db="EMBL/GenBank/DDBJ databases">
        <title>Mating type loci evolution in Malassezia.</title>
        <authorList>
            <person name="Coelho M.A."/>
        </authorList>
    </citation>
    <scope>NUCLEOTIDE SEQUENCE</scope>
    <source>
        <strain evidence="15">CBS 14135</strain>
    </source>
</reference>
<dbReference type="GO" id="GO:0005789">
    <property type="term" value="C:endoplasmic reticulum membrane"/>
    <property type="evidence" value="ECO:0007669"/>
    <property type="project" value="UniProtKB-SubCell"/>
</dbReference>
<dbReference type="EMBL" id="CP119954">
    <property type="protein sequence ID" value="WFC96504.1"/>
    <property type="molecule type" value="Genomic_DNA"/>
</dbReference>
<dbReference type="AlphaFoldDB" id="A0AAF0DYW8"/>
<keyword evidence="7 14" id="KW-0812">Transmembrane</keyword>
<proteinExistence type="inferred from homology"/>
<feature type="transmembrane region" description="Helical" evidence="14">
    <location>
        <begin position="110"/>
        <end position="130"/>
    </location>
</feature>
<keyword evidence="6 14" id="KW-0808">Transferase</keyword>
<evidence type="ECO:0000256" key="8">
    <source>
        <dbReference type="ARBA" id="ARBA00022824"/>
    </source>
</evidence>
<evidence type="ECO:0000256" key="4">
    <source>
        <dbReference type="ARBA" id="ARBA00015561"/>
    </source>
</evidence>
<feature type="transmembrane region" description="Helical" evidence="14">
    <location>
        <begin position="214"/>
        <end position="234"/>
    </location>
</feature>
<gene>
    <name evidence="15" type="primary">ALG3_2</name>
    <name evidence="15" type="ORF">MBRA1_003165</name>
</gene>
<evidence type="ECO:0000256" key="5">
    <source>
        <dbReference type="ARBA" id="ARBA00022676"/>
    </source>
</evidence>
<keyword evidence="9 14" id="KW-1133">Transmembrane helix</keyword>
<sequence length="311" mass="34589">MSARGVWACATSWAYRLCLGAEGYRILVPWLLLCDGLLTALIVQRVPYTEIDFTTYVGQARLFLEGERVYTRLDPVNGSGPCVYPAGHLYAYAALASLSKGASDLVPAQLLFGALYLATFALVAQLYRLAGAPPILLVFLVLSKRLHSIFVLRMFNDPVCMFWVYGSIYLLCARRWRLACVVYSLGLSVKMSALLFLPGLCVVLFRALGAAQTLVSLAIIVGVQVVLGAPFLLADWRAYVSSAFDFSRVFLYKWTVNWRFLDEATFLKARTARVLLGVHAALLAAFGLFRWTGIGNQGMSWVKRRWNGELM</sequence>
<evidence type="ECO:0000256" key="1">
    <source>
        <dbReference type="ARBA" id="ARBA00004477"/>
    </source>
</evidence>
<evidence type="ECO:0000256" key="10">
    <source>
        <dbReference type="ARBA" id="ARBA00023136"/>
    </source>
</evidence>
<name>A0AAF0DYW8_9BASI</name>
<comment type="pathway">
    <text evidence="2 14">Protein modification; protein glycosylation.</text>
</comment>
<evidence type="ECO:0000313" key="16">
    <source>
        <dbReference type="Proteomes" id="UP001216638"/>
    </source>
</evidence>
<keyword evidence="10 14" id="KW-0472">Membrane</keyword>
<keyword evidence="16" id="KW-1185">Reference proteome</keyword>
<dbReference type="EC" id="2.4.1.258" evidence="3 14"/>
<dbReference type="InterPro" id="IPR007873">
    <property type="entry name" value="Glycosyltransferase_ALG3"/>
</dbReference>
<dbReference type="PANTHER" id="PTHR12646">
    <property type="entry name" value="NOT56 - RELATED"/>
    <property type="match status" value="1"/>
</dbReference>